<evidence type="ECO:0000256" key="9">
    <source>
        <dbReference type="ARBA" id="ARBA00023054"/>
    </source>
</evidence>
<dbReference type="GO" id="GO:0003724">
    <property type="term" value="F:RNA helicase activity"/>
    <property type="evidence" value="ECO:0007669"/>
    <property type="project" value="UniProtKB-EC"/>
</dbReference>
<dbReference type="STRING" id="1036808.A0A0C3A2U2"/>
<reference evidence="18 19" key="1">
    <citation type="submission" date="2014-04" db="EMBL/GenBank/DDBJ databases">
        <authorList>
            <consortium name="DOE Joint Genome Institute"/>
            <person name="Kuo A."/>
            <person name="Kohler A."/>
            <person name="Nagy L.G."/>
            <person name="Floudas D."/>
            <person name="Copeland A."/>
            <person name="Barry K.W."/>
            <person name="Cichocki N."/>
            <person name="Veneault-Fourrey C."/>
            <person name="LaButti K."/>
            <person name="Lindquist E.A."/>
            <person name="Lipzen A."/>
            <person name="Lundell T."/>
            <person name="Morin E."/>
            <person name="Murat C."/>
            <person name="Sun H."/>
            <person name="Tunlid A."/>
            <person name="Henrissat B."/>
            <person name="Grigoriev I.V."/>
            <person name="Hibbett D.S."/>
            <person name="Martin F."/>
            <person name="Nordberg H.P."/>
            <person name="Cantor M.N."/>
            <person name="Hua S.X."/>
        </authorList>
    </citation>
    <scope>NUCLEOTIDE SEQUENCE [LARGE SCALE GENOMIC DNA]</scope>
    <source>
        <strain evidence="18 19">Foug A</strain>
    </source>
</reference>
<evidence type="ECO:0000313" key="18">
    <source>
        <dbReference type="EMBL" id="KIM67973.1"/>
    </source>
</evidence>
<dbReference type="GO" id="GO:0016887">
    <property type="term" value="F:ATP hydrolysis activity"/>
    <property type="evidence" value="ECO:0007669"/>
    <property type="project" value="RHEA"/>
</dbReference>
<dbReference type="Pfam" id="PF13959">
    <property type="entry name" value="CTE_SPB4"/>
    <property type="match status" value="1"/>
</dbReference>
<keyword evidence="8 13" id="KW-0694">RNA-binding</keyword>
<evidence type="ECO:0000259" key="16">
    <source>
        <dbReference type="PROSITE" id="PS51194"/>
    </source>
</evidence>
<evidence type="ECO:0000259" key="17">
    <source>
        <dbReference type="PROSITE" id="PS51195"/>
    </source>
</evidence>
<dbReference type="PROSITE" id="PS51195">
    <property type="entry name" value="Q_MOTIF"/>
    <property type="match status" value="1"/>
</dbReference>
<evidence type="ECO:0000313" key="19">
    <source>
        <dbReference type="Proteomes" id="UP000053989"/>
    </source>
</evidence>
<evidence type="ECO:0000256" key="10">
    <source>
        <dbReference type="ARBA" id="ARBA00038002"/>
    </source>
</evidence>
<comment type="similarity">
    <text evidence="10">Belongs to the DEAD box helicase family. DDX55/SPB4 subfamily.</text>
</comment>
<evidence type="ECO:0000256" key="8">
    <source>
        <dbReference type="ARBA" id="ARBA00022884"/>
    </source>
</evidence>
<evidence type="ECO:0000256" key="14">
    <source>
        <dbReference type="SAM" id="MobiDB-lite"/>
    </source>
</evidence>
<name>A0A0C3A2U2_9AGAM</name>
<feature type="compositionally biased region" description="Acidic residues" evidence="14">
    <location>
        <begin position="629"/>
        <end position="642"/>
    </location>
</feature>
<dbReference type="GO" id="GO:0006364">
    <property type="term" value="P:rRNA processing"/>
    <property type="evidence" value="ECO:0007669"/>
    <property type="project" value="UniProtKB-KW"/>
</dbReference>
<evidence type="ECO:0000259" key="15">
    <source>
        <dbReference type="PROSITE" id="PS51192"/>
    </source>
</evidence>
<dbReference type="InterPro" id="IPR001650">
    <property type="entry name" value="Helicase_C-like"/>
</dbReference>
<feature type="domain" description="DEAD-box RNA helicase Q" evidence="17">
    <location>
        <begin position="11"/>
        <end position="39"/>
    </location>
</feature>
<dbReference type="SMART" id="SM00490">
    <property type="entry name" value="HELICc"/>
    <property type="match status" value="1"/>
</dbReference>
<dbReference type="PROSITE" id="PS00039">
    <property type="entry name" value="DEAD_ATP_HELICASE"/>
    <property type="match status" value="1"/>
</dbReference>
<feature type="compositionally biased region" description="Polar residues" evidence="14">
    <location>
        <begin position="610"/>
        <end position="621"/>
    </location>
</feature>
<evidence type="ECO:0000256" key="13">
    <source>
        <dbReference type="RuleBase" id="RU365068"/>
    </source>
</evidence>
<keyword evidence="7 12" id="KW-0067">ATP-binding</keyword>
<protein>
    <recommendedName>
        <fullName evidence="13">ATP-dependent RNA helicase</fullName>
        <ecNumber evidence="13">3.6.4.13</ecNumber>
    </recommendedName>
</protein>
<keyword evidence="6 12" id="KW-0347">Helicase</keyword>
<comment type="function">
    <text evidence="13">RNA helicase.</text>
</comment>
<dbReference type="Pfam" id="PF00270">
    <property type="entry name" value="DEAD"/>
    <property type="match status" value="1"/>
</dbReference>
<dbReference type="CDD" id="cd17960">
    <property type="entry name" value="DEADc_DDX55"/>
    <property type="match status" value="1"/>
</dbReference>
<feature type="domain" description="Helicase ATP-binding" evidence="15">
    <location>
        <begin position="42"/>
        <end position="240"/>
    </location>
</feature>
<dbReference type="EMBL" id="KN822011">
    <property type="protein sequence ID" value="KIM67973.1"/>
    <property type="molecule type" value="Genomic_DNA"/>
</dbReference>
<dbReference type="HOGENOM" id="CLU_003041_26_4_1"/>
<dbReference type="GO" id="GO:0005730">
    <property type="term" value="C:nucleolus"/>
    <property type="evidence" value="ECO:0007669"/>
    <property type="project" value="UniProtKB-SubCell"/>
</dbReference>
<dbReference type="GO" id="GO:0005524">
    <property type="term" value="F:ATP binding"/>
    <property type="evidence" value="ECO:0007669"/>
    <property type="project" value="UniProtKB-UniRule"/>
</dbReference>
<evidence type="ECO:0000256" key="4">
    <source>
        <dbReference type="ARBA" id="ARBA00022741"/>
    </source>
</evidence>
<comment type="subcellular location">
    <subcellularLocation>
        <location evidence="1">Nucleus</location>
        <location evidence="1">Nucleolus</location>
    </subcellularLocation>
</comment>
<dbReference type="Proteomes" id="UP000053989">
    <property type="component" value="Unassembled WGS sequence"/>
</dbReference>
<dbReference type="PANTHER" id="PTHR24031">
    <property type="entry name" value="RNA HELICASE"/>
    <property type="match status" value="1"/>
</dbReference>
<dbReference type="InterPro" id="IPR011545">
    <property type="entry name" value="DEAD/DEAH_box_helicase_dom"/>
</dbReference>
<evidence type="ECO:0000256" key="12">
    <source>
        <dbReference type="RuleBase" id="RU000492"/>
    </source>
</evidence>
<feature type="region of interest" description="Disordered" evidence="14">
    <location>
        <begin position="553"/>
        <end position="659"/>
    </location>
</feature>
<dbReference type="InterPro" id="IPR014001">
    <property type="entry name" value="Helicase_ATP-bd"/>
</dbReference>
<dbReference type="InterPro" id="IPR014014">
    <property type="entry name" value="RNA_helicase_DEAD_Q_motif"/>
</dbReference>
<evidence type="ECO:0000256" key="6">
    <source>
        <dbReference type="ARBA" id="ARBA00022806"/>
    </source>
</evidence>
<dbReference type="InterPro" id="IPR027417">
    <property type="entry name" value="P-loop_NTPase"/>
</dbReference>
<dbReference type="InterPro" id="IPR056330">
    <property type="entry name" value="CTT_SPB4"/>
</dbReference>
<dbReference type="PROSITE" id="PS51194">
    <property type="entry name" value="HELICASE_CTER"/>
    <property type="match status" value="1"/>
</dbReference>
<dbReference type="Pfam" id="PF23681">
    <property type="entry name" value="CTT_SPB4"/>
    <property type="match status" value="1"/>
</dbReference>
<comment type="domain">
    <text evidence="13">The Q motif is unique to and characteristic of the DEAD box family of RNA helicases and controls ATP binding and hydrolysis.</text>
</comment>
<feature type="compositionally biased region" description="Basic residues" evidence="14">
    <location>
        <begin position="598"/>
        <end position="609"/>
    </location>
</feature>
<keyword evidence="2" id="KW-0690">Ribosome biogenesis</keyword>
<keyword evidence="3" id="KW-0698">rRNA processing</keyword>
<sequence>MSHSNAFAGLWTSLPTSLTPWILDVINAMGYIQMTPVQASTIPLFMQHKDVVVEAVTGSGKTLAFVVPILERLIRRESRLKRNEVGALVISPTRELATQIHSVFKLFLSSQPGSLSTSTEGEDNQNTLFPPPLLLISSDQSSPAQDIQRFLETGADIVIGTPGRMEEFLMGKGKTVVSTKELEVLVLDEADRLLDLGFKDILTRIITHLPKQRRTGLFSATMTDADALSDLVRAGLRNPARIVVKVQAKRSKRPGVASGEQKGEIIEERRIPAGLQNFYINCSVSEKLVQLVRVIEHDIATHQSSHFIVYFATCACVDYFYRVLPKVLSTNAKPYSLHGHLTPTARTRALSSFSSSISSSTSPSILLATDVAARGLDLPNVDVVIQFDPPSDPKAFSHRCGRTARAGKSGRAYAFLSGREIEYIDFLAVRKIPVRRHSYIKEGGTLEIVDLNEAPEEDPAVAEFISKIRQVVLTDRALYDKAAKAFVSFVQAYSKHEASYIFRLKDLDLVGVAKAFGLLRLPRMPELKDIDKQGWKEAQVDWDNYAYADKAQEAKRLESSSRKHDDQKERDAAEARAAKRKRNTAWSQQVDTREKRDMRKLKRERKRQWLKTQVASSSTAQAGKKTDEGDGDGEDESNGDWEELAREERMAKKVRRGQVTQKEFDQAFGGLV</sequence>
<dbReference type="SUPFAM" id="SSF52540">
    <property type="entry name" value="P-loop containing nucleoside triphosphate hydrolases"/>
    <property type="match status" value="1"/>
</dbReference>
<reference evidence="19" key="2">
    <citation type="submission" date="2015-01" db="EMBL/GenBank/DDBJ databases">
        <title>Evolutionary Origins and Diversification of the Mycorrhizal Mutualists.</title>
        <authorList>
            <consortium name="DOE Joint Genome Institute"/>
            <consortium name="Mycorrhizal Genomics Consortium"/>
            <person name="Kohler A."/>
            <person name="Kuo A."/>
            <person name="Nagy L.G."/>
            <person name="Floudas D."/>
            <person name="Copeland A."/>
            <person name="Barry K.W."/>
            <person name="Cichocki N."/>
            <person name="Veneault-Fourrey C."/>
            <person name="LaButti K."/>
            <person name="Lindquist E.A."/>
            <person name="Lipzen A."/>
            <person name="Lundell T."/>
            <person name="Morin E."/>
            <person name="Murat C."/>
            <person name="Riley R."/>
            <person name="Ohm R."/>
            <person name="Sun H."/>
            <person name="Tunlid A."/>
            <person name="Henrissat B."/>
            <person name="Grigoriev I.V."/>
            <person name="Hibbett D.S."/>
            <person name="Martin F."/>
        </authorList>
    </citation>
    <scope>NUCLEOTIDE SEQUENCE [LARGE SCALE GENOMIC DNA]</scope>
    <source>
        <strain evidence="19">Foug A</strain>
    </source>
</reference>
<dbReference type="SMART" id="SM01178">
    <property type="entry name" value="DUF4217"/>
    <property type="match status" value="1"/>
</dbReference>
<feature type="domain" description="Helicase C-terminal" evidence="16">
    <location>
        <begin position="287"/>
        <end position="452"/>
    </location>
</feature>
<dbReference type="FunCoup" id="A0A0C3A2U2">
    <property type="interactions" value="928"/>
</dbReference>
<evidence type="ECO:0000256" key="2">
    <source>
        <dbReference type="ARBA" id="ARBA00022517"/>
    </source>
</evidence>
<dbReference type="InterPro" id="IPR025313">
    <property type="entry name" value="SPB4-like_CTE"/>
</dbReference>
<evidence type="ECO:0000256" key="3">
    <source>
        <dbReference type="ARBA" id="ARBA00022552"/>
    </source>
</evidence>
<dbReference type="PROSITE" id="PS51192">
    <property type="entry name" value="HELICASE_ATP_BIND_1"/>
    <property type="match status" value="1"/>
</dbReference>
<keyword evidence="5 12" id="KW-0378">Hydrolase</keyword>
<keyword evidence="4 12" id="KW-0547">Nucleotide-binding</keyword>
<keyword evidence="19" id="KW-1185">Reference proteome</keyword>
<evidence type="ECO:0000256" key="11">
    <source>
        <dbReference type="PROSITE-ProRule" id="PRU00552"/>
    </source>
</evidence>
<evidence type="ECO:0000256" key="7">
    <source>
        <dbReference type="ARBA" id="ARBA00022840"/>
    </source>
</evidence>
<evidence type="ECO:0000256" key="1">
    <source>
        <dbReference type="ARBA" id="ARBA00004604"/>
    </source>
</evidence>
<feature type="compositionally biased region" description="Basic and acidic residues" evidence="14">
    <location>
        <begin position="553"/>
        <end position="577"/>
    </location>
</feature>
<dbReference type="InterPro" id="IPR000629">
    <property type="entry name" value="RNA-helicase_DEAD-box_CS"/>
</dbReference>
<dbReference type="EC" id="3.6.4.13" evidence="13"/>
<dbReference type="GO" id="GO:0003723">
    <property type="term" value="F:RNA binding"/>
    <property type="evidence" value="ECO:0007669"/>
    <property type="project" value="UniProtKB-UniRule"/>
</dbReference>
<dbReference type="AlphaFoldDB" id="A0A0C3A2U2"/>
<dbReference type="Gene3D" id="3.40.50.300">
    <property type="entry name" value="P-loop containing nucleotide triphosphate hydrolases"/>
    <property type="match status" value="2"/>
</dbReference>
<dbReference type="OrthoDB" id="7396459at2759"/>
<feature type="short sequence motif" description="Q motif" evidence="11">
    <location>
        <begin position="11"/>
        <end position="39"/>
    </location>
</feature>
<proteinExistence type="inferred from homology"/>
<dbReference type="SMART" id="SM00487">
    <property type="entry name" value="DEXDc"/>
    <property type="match status" value="1"/>
</dbReference>
<dbReference type="InParanoid" id="A0A0C3A2U2"/>
<dbReference type="Pfam" id="PF00271">
    <property type="entry name" value="Helicase_C"/>
    <property type="match status" value="1"/>
</dbReference>
<evidence type="ECO:0000256" key="5">
    <source>
        <dbReference type="ARBA" id="ARBA00022801"/>
    </source>
</evidence>
<gene>
    <name evidence="18" type="ORF">SCLCIDRAFT_1210126</name>
</gene>
<keyword evidence="9" id="KW-0175">Coiled coil</keyword>
<accession>A0A0C3A2U2</accession>
<comment type="catalytic activity">
    <reaction evidence="13">
        <text>ATP + H2O = ADP + phosphate + H(+)</text>
        <dbReference type="Rhea" id="RHEA:13065"/>
        <dbReference type="ChEBI" id="CHEBI:15377"/>
        <dbReference type="ChEBI" id="CHEBI:15378"/>
        <dbReference type="ChEBI" id="CHEBI:30616"/>
        <dbReference type="ChEBI" id="CHEBI:43474"/>
        <dbReference type="ChEBI" id="CHEBI:456216"/>
        <dbReference type="EC" id="3.6.4.13"/>
    </reaction>
</comment>
<organism evidence="18 19">
    <name type="scientific">Scleroderma citrinum Foug A</name>
    <dbReference type="NCBI Taxonomy" id="1036808"/>
    <lineage>
        <taxon>Eukaryota</taxon>
        <taxon>Fungi</taxon>
        <taxon>Dikarya</taxon>
        <taxon>Basidiomycota</taxon>
        <taxon>Agaricomycotina</taxon>
        <taxon>Agaricomycetes</taxon>
        <taxon>Agaricomycetidae</taxon>
        <taxon>Boletales</taxon>
        <taxon>Sclerodermatineae</taxon>
        <taxon>Sclerodermataceae</taxon>
        <taxon>Scleroderma</taxon>
    </lineage>
</organism>
<dbReference type="CDD" id="cd18787">
    <property type="entry name" value="SF2_C_DEAD"/>
    <property type="match status" value="1"/>
</dbReference>